<keyword evidence="1" id="KW-0812">Transmembrane</keyword>
<reference evidence="2" key="1">
    <citation type="submission" date="2019-03" db="EMBL/GenBank/DDBJ databases">
        <title>Single cell metagenomics reveals metabolic interactions within the superorganism composed of flagellate Streblomastix strix and complex community of Bacteroidetes bacteria on its surface.</title>
        <authorList>
            <person name="Treitli S.C."/>
            <person name="Kolisko M."/>
            <person name="Husnik F."/>
            <person name="Keeling P."/>
            <person name="Hampl V."/>
        </authorList>
    </citation>
    <scope>NUCLEOTIDE SEQUENCE</scope>
    <source>
        <strain evidence="2">STM</strain>
    </source>
</reference>
<accession>A0A5J4Q3F9</accession>
<sequence length="58" mass="6534">TNILILLTGLLVTICIYVICFLLIGLLFLLYSLAFWNIAYNPNKPKGFPLWNPPNGLP</sequence>
<name>A0A5J4Q3F9_9ZZZZ</name>
<organism evidence="2">
    <name type="scientific">termite gut metagenome</name>
    <dbReference type="NCBI Taxonomy" id="433724"/>
    <lineage>
        <taxon>unclassified sequences</taxon>
        <taxon>metagenomes</taxon>
        <taxon>organismal metagenomes</taxon>
    </lineage>
</organism>
<feature type="non-terminal residue" evidence="2">
    <location>
        <position position="1"/>
    </location>
</feature>
<feature type="transmembrane region" description="Helical" evidence="1">
    <location>
        <begin position="6"/>
        <end position="36"/>
    </location>
</feature>
<protein>
    <submittedName>
        <fullName evidence="2">Uncharacterized protein</fullName>
    </submittedName>
</protein>
<keyword evidence="1" id="KW-1133">Transmembrane helix</keyword>
<dbReference type="AlphaFoldDB" id="A0A5J4Q3F9"/>
<proteinExistence type="predicted"/>
<comment type="caution">
    <text evidence="2">The sequence shown here is derived from an EMBL/GenBank/DDBJ whole genome shotgun (WGS) entry which is preliminary data.</text>
</comment>
<gene>
    <name evidence="2" type="ORF">EZS27_033433</name>
</gene>
<evidence type="ECO:0000313" key="2">
    <source>
        <dbReference type="EMBL" id="KAA6316227.1"/>
    </source>
</evidence>
<evidence type="ECO:0000256" key="1">
    <source>
        <dbReference type="SAM" id="Phobius"/>
    </source>
</evidence>
<dbReference type="EMBL" id="SNRY01004957">
    <property type="protein sequence ID" value="KAA6316227.1"/>
    <property type="molecule type" value="Genomic_DNA"/>
</dbReference>
<keyword evidence="1" id="KW-0472">Membrane</keyword>